<feature type="compositionally biased region" description="Basic and acidic residues" evidence="1">
    <location>
        <begin position="228"/>
        <end position="255"/>
    </location>
</feature>
<evidence type="ECO:0000256" key="2">
    <source>
        <dbReference type="SAM" id="SignalP"/>
    </source>
</evidence>
<sequence length="399" mass="42080">MHSTIFALVAITGLAMAKPTEKPQAECKGSGSYYVCASNGFRGHCSVDACNYDWCPDFEYKTCDPVSTTEPTDDSEGHWEPKPEDEGLEPESMTPAKKLPEGQCAPGTGFFQVCSNGFKGYCKGDACGNNGCPDSEHSKRGSDPTVCAPGTGFFQSCSNGFRGCCKSDACSGKSPVCPDAKTVKARNDDPTVCAPGTGFFQSCSNGFRGCCKKDACSGNSPICPDNKATNDETKKADPKETWTPHLEAETTETTKPKTSSNLPEGQCAEGTGFFQVCANGFKGCCKSDACSGSAPVCPDTKTVKARNTDPTVCPQGTGFFQSCSNGFRGCCKGDACGNTWCPDYKTGTYEPAKTMKVKVRSSDPTVCAPGTGFFQSCSNGFRGCCKKDACGQKLPVCPQ</sequence>
<evidence type="ECO:0000313" key="3">
    <source>
        <dbReference type="EMBL" id="KAJ4266158.1"/>
    </source>
</evidence>
<feature type="region of interest" description="Disordered" evidence="1">
    <location>
        <begin position="227"/>
        <end position="261"/>
    </location>
</feature>
<dbReference type="Proteomes" id="UP001152049">
    <property type="component" value="Unassembled WGS sequence"/>
</dbReference>
<evidence type="ECO:0000313" key="4">
    <source>
        <dbReference type="Proteomes" id="UP001152049"/>
    </source>
</evidence>
<comment type="caution">
    <text evidence="3">The sequence shown here is derived from an EMBL/GenBank/DDBJ whole genome shotgun (WGS) entry which is preliminary data.</text>
</comment>
<gene>
    <name evidence="3" type="ORF">NW762_004138</name>
</gene>
<proteinExistence type="predicted"/>
<organism evidence="3 4">
    <name type="scientific">Fusarium torreyae</name>
    <dbReference type="NCBI Taxonomy" id="1237075"/>
    <lineage>
        <taxon>Eukaryota</taxon>
        <taxon>Fungi</taxon>
        <taxon>Dikarya</taxon>
        <taxon>Ascomycota</taxon>
        <taxon>Pezizomycotina</taxon>
        <taxon>Sordariomycetes</taxon>
        <taxon>Hypocreomycetidae</taxon>
        <taxon>Hypocreales</taxon>
        <taxon>Nectriaceae</taxon>
        <taxon>Fusarium</taxon>
    </lineage>
</organism>
<keyword evidence="4" id="KW-1185">Reference proteome</keyword>
<feature type="compositionally biased region" description="Basic and acidic residues" evidence="1">
    <location>
        <begin position="75"/>
        <end position="85"/>
    </location>
</feature>
<reference evidence="3" key="1">
    <citation type="submission" date="2022-09" db="EMBL/GenBank/DDBJ databases">
        <title>Fusarium specimens isolated from Avocado Roots.</title>
        <authorList>
            <person name="Stajich J."/>
            <person name="Roper C."/>
            <person name="Heimlech-Rivalta G."/>
        </authorList>
    </citation>
    <scope>NUCLEOTIDE SEQUENCE</scope>
    <source>
        <strain evidence="3">CF00136</strain>
    </source>
</reference>
<keyword evidence="2" id="KW-0732">Signal</keyword>
<dbReference type="OrthoDB" id="3692311at2759"/>
<protein>
    <submittedName>
        <fullName evidence="3">Uncharacterized protein</fullName>
    </submittedName>
</protein>
<evidence type="ECO:0000256" key="1">
    <source>
        <dbReference type="SAM" id="MobiDB-lite"/>
    </source>
</evidence>
<feature type="region of interest" description="Disordered" evidence="1">
    <location>
        <begin position="66"/>
        <end position="98"/>
    </location>
</feature>
<dbReference type="EMBL" id="JAOQAZ010000005">
    <property type="protein sequence ID" value="KAJ4266158.1"/>
    <property type="molecule type" value="Genomic_DNA"/>
</dbReference>
<accession>A0A9W8S782</accession>
<name>A0A9W8S782_9HYPO</name>
<feature type="signal peptide" evidence="2">
    <location>
        <begin position="1"/>
        <end position="17"/>
    </location>
</feature>
<dbReference type="AlphaFoldDB" id="A0A9W8S782"/>
<feature type="chain" id="PRO_5040817121" evidence="2">
    <location>
        <begin position="18"/>
        <end position="399"/>
    </location>
</feature>